<evidence type="ECO:0000313" key="1">
    <source>
        <dbReference type="EMBL" id="QJW99122.1"/>
    </source>
</evidence>
<dbReference type="EMBL" id="CP053452">
    <property type="protein sequence ID" value="QJW99122.1"/>
    <property type="molecule type" value="Genomic_DNA"/>
</dbReference>
<proteinExistence type="predicted"/>
<sequence>MSRTSRVPYHQNVYDLLQLEPGESPEAARMIAAHEAQHGPLPASVKEWYLVPQAAPLASRTYETNCFWTRSNPPGSALDLKTVLDRAAHPVVTSSGAMIGIMETYVGEWPAWWMVDLGRDNPMIWRLIDDPDGIEPERSDWNFMAWRLIGDPDGIEPERSDWNFSEFVAEPFFEKFRQLSASCPVELASGEWPDGSNGRNPLFKRFRAHANGLWLRTPDEPFHPPVIDYLTEQFGESERTPRSGHVTTYTFRPPGGTIRITADEPELTGGLSAWWVHTETPERLAEFAALLVPWGTLRDTLRADTEAARGVLQRVRG</sequence>
<keyword evidence="2" id="KW-1185">Reference proteome</keyword>
<gene>
    <name evidence="1" type="ORF">FTUN_6720</name>
</gene>
<protein>
    <submittedName>
        <fullName evidence="1">Uncharacterized protein</fullName>
    </submittedName>
</protein>
<reference evidence="2" key="1">
    <citation type="submission" date="2020-05" db="EMBL/GenBank/DDBJ databases">
        <title>Frigoriglobus tundricola gen. nov., sp. nov., a psychrotolerant cellulolytic planctomycete of the family Gemmataceae with two divergent copies of 16S rRNA gene.</title>
        <authorList>
            <person name="Kulichevskaya I.S."/>
            <person name="Ivanova A.A."/>
            <person name="Naumoff D.G."/>
            <person name="Beletsky A.V."/>
            <person name="Rijpstra W.I.C."/>
            <person name="Sinninghe Damste J.S."/>
            <person name="Mardanov A.V."/>
            <person name="Ravin N.V."/>
            <person name="Dedysh S.N."/>
        </authorList>
    </citation>
    <scope>NUCLEOTIDE SEQUENCE [LARGE SCALE GENOMIC DNA]</scope>
    <source>
        <strain evidence="2">PL17</strain>
    </source>
</reference>
<dbReference type="Proteomes" id="UP000503447">
    <property type="component" value="Chromosome"/>
</dbReference>
<dbReference type="RefSeq" id="WP_171474150.1">
    <property type="nucleotide sequence ID" value="NZ_CP053452.2"/>
</dbReference>
<name>A0A6M5Z1S0_9BACT</name>
<accession>A0A6M5Z1S0</accession>
<organism evidence="1 2">
    <name type="scientific">Frigoriglobus tundricola</name>
    <dbReference type="NCBI Taxonomy" id="2774151"/>
    <lineage>
        <taxon>Bacteria</taxon>
        <taxon>Pseudomonadati</taxon>
        <taxon>Planctomycetota</taxon>
        <taxon>Planctomycetia</taxon>
        <taxon>Gemmatales</taxon>
        <taxon>Gemmataceae</taxon>
        <taxon>Frigoriglobus</taxon>
    </lineage>
</organism>
<dbReference type="KEGG" id="ftj:FTUN_6720"/>
<evidence type="ECO:0000313" key="2">
    <source>
        <dbReference type="Proteomes" id="UP000503447"/>
    </source>
</evidence>
<dbReference type="AlphaFoldDB" id="A0A6M5Z1S0"/>